<evidence type="ECO:0000313" key="2">
    <source>
        <dbReference type="Proteomes" id="UP000482295"/>
    </source>
</evidence>
<dbReference type="AlphaFoldDB" id="A0A7C9HRJ4"/>
<evidence type="ECO:0000313" key="1">
    <source>
        <dbReference type="EMBL" id="MUL28747.1"/>
    </source>
</evidence>
<protein>
    <submittedName>
        <fullName evidence="1">Glutaredoxin-related protein</fullName>
    </submittedName>
</protein>
<dbReference type="Proteomes" id="UP000482295">
    <property type="component" value="Unassembled WGS sequence"/>
</dbReference>
<dbReference type="EMBL" id="VVIQ01000014">
    <property type="protein sequence ID" value="MUL28747.1"/>
    <property type="molecule type" value="Genomic_DNA"/>
</dbReference>
<accession>A0A7C9HRJ4</accession>
<keyword evidence="2" id="KW-1185">Reference proteome</keyword>
<reference evidence="1 2" key="1">
    <citation type="submission" date="2019-09" db="EMBL/GenBank/DDBJ databases">
        <title>Prevotella A2879 sp. nov., isolated from an abscess of a patient.</title>
        <authorList>
            <person name="Buhl M."/>
            <person name="Oberhettinger P."/>
        </authorList>
    </citation>
    <scope>NUCLEOTIDE SEQUENCE [LARGE SCALE GENOMIC DNA]</scope>
    <source>
        <strain evidence="1 2">A2879</strain>
    </source>
</reference>
<comment type="caution">
    <text evidence="1">The sequence shown here is derived from an EMBL/GenBank/DDBJ whole genome shotgun (WGS) entry which is preliminary data.</text>
</comment>
<sequence>MIKIYGMSTCPDCIAVDEHVKGDSRYEVIDIGSHIRYLKEFLRLRDNSPVFDDAKKHGYAGVPCFLLEDGTVTLSPEEAGIHLDDAPAAASCRLDGSGC</sequence>
<name>A0A7C9HRJ4_9BACT</name>
<proteinExistence type="predicted"/>
<organism evidence="1 2">
    <name type="scientific">Prevotella vespertina</name>
    <dbReference type="NCBI Taxonomy" id="2608404"/>
    <lineage>
        <taxon>Bacteria</taxon>
        <taxon>Pseudomonadati</taxon>
        <taxon>Bacteroidota</taxon>
        <taxon>Bacteroidia</taxon>
        <taxon>Bacteroidales</taxon>
        <taxon>Prevotellaceae</taxon>
        <taxon>Prevotella</taxon>
    </lineage>
</organism>
<gene>
    <name evidence="1" type="ORF">F0475_10645</name>
</gene>
<dbReference type="RefSeq" id="WP_155716595.1">
    <property type="nucleotide sequence ID" value="NZ_VVIQ01000014.1"/>
</dbReference>
<dbReference type="Gene3D" id="3.40.30.10">
    <property type="entry name" value="Glutaredoxin"/>
    <property type="match status" value="1"/>
</dbReference>